<keyword evidence="4" id="KW-0560">Oxidoreductase</keyword>
<comment type="similarity">
    <text evidence="1">Belongs to the oxygen-dependent FAD-linked oxidoreductase family.</text>
</comment>
<organism evidence="6 7">
    <name type="scientific">Neoarthrinium moseri</name>
    <dbReference type="NCBI Taxonomy" id="1658444"/>
    <lineage>
        <taxon>Eukaryota</taxon>
        <taxon>Fungi</taxon>
        <taxon>Dikarya</taxon>
        <taxon>Ascomycota</taxon>
        <taxon>Pezizomycotina</taxon>
        <taxon>Sordariomycetes</taxon>
        <taxon>Xylariomycetidae</taxon>
        <taxon>Amphisphaeriales</taxon>
        <taxon>Apiosporaceae</taxon>
        <taxon>Neoarthrinium</taxon>
    </lineage>
</organism>
<dbReference type="InterPro" id="IPR016166">
    <property type="entry name" value="FAD-bd_PCMH"/>
</dbReference>
<evidence type="ECO:0000256" key="2">
    <source>
        <dbReference type="ARBA" id="ARBA00022630"/>
    </source>
</evidence>
<keyword evidence="2" id="KW-0285">Flavoprotein</keyword>
<dbReference type="PROSITE" id="PS51387">
    <property type="entry name" value="FAD_PCMH"/>
    <property type="match status" value="1"/>
</dbReference>
<gene>
    <name evidence="6" type="ORF">JX265_008031</name>
</gene>
<dbReference type="PANTHER" id="PTHR42973">
    <property type="entry name" value="BINDING OXIDOREDUCTASE, PUTATIVE (AFU_ORTHOLOGUE AFUA_1G17690)-RELATED"/>
    <property type="match status" value="1"/>
</dbReference>
<keyword evidence="3" id="KW-0274">FAD</keyword>
<reference evidence="6" key="1">
    <citation type="submission" date="2021-03" db="EMBL/GenBank/DDBJ databases">
        <title>Revisited historic fungal species revealed as producer of novel bioactive compounds through whole genome sequencing and comparative genomics.</title>
        <authorList>
            <person name="Vignolle G.A."/>
            <person name="Hochenegger N."/>
            <person name="Mach R.L."/>
            <person name="Mach-Aigner A.R."/>
            <person name="Javad Rahimi M."/>
            <person name="Salim K.A."/>
            <person name="Chan C.M."/>
            <person name="Lim L.B.L."/>
            <person name="Cai F."/>
            <person name="Druzhinina I.S."/>
            <person name="U'Ren J.M."/>
            <person name="Derntl C."/>
        </authorList>
    </citation>
    <scope>NUCLEOTIDE SEQUENCE</scope>
    <source>
        <strain evidence="6">TUCIM 5799</strain>
    </source>
</reference>
<name>A0A9Q0AMP2_9PEZI</name>
<dbReference type="Gene3D" id="3.40.462.20">
    <property type="match status" value="1"/>
</dbReference>
<evidence type="ECO:0000313" key="6">
    <source>
        <dbReference type="EMBL" id="KAI1865708.1"/>
    </source>
</evidence>
<dbReference type="InterPro" id="IPR016169">
    <property type="entry name" value="FAD-bd_PCMH_sub2"/>
</dbReference>
<dbReference type="GO" id="GO:0071949">
    <property type="term" value="F:FAD binding"/>
    <property type="evidence" value="ECO:0007669"/>
    <property type="project" value="InterPro"/>
</dbReference>
<feature type="domain" description="FAD-binding PCMH-type" evidence="5">
    <location>
        <begin position="1"/>
        <end position="115"/>
    </location>
</feature>
<evidence type="ECO:0000259" key="5">
    <source>
        <dbReference type="PROSITE" id="PS51387"/>
    </source>
</evidence>
<dbReference type="PANTHER" id="PTHR42973:SF53">
    <property type="entry name" value="FAD-BINDING PCMH-TYPE DOMAIN-CONTAINING PROTEIN-RELATED"/>
    <property type="match status" value="1"/>
</dbReference>
<accession>A0A9Q0AMP2</accession>
<dbReference type="InterPro" id="IPR036318">
    <property type="entry name" value="FAD-bd_PCMH-like_sf"/>
</dbReference>
<dbReference type="Pfam" id="PF01565">
    <property type="entry name" value="FAD_binding_4"/>
    <property type="match status" value="1"/>
</dbReference>
<dbReference type="EMBL" id="JAFIMR010000021">
    <property type="protein sequence ID" value="KAI1865708.1"/>
    <property type="molecule type" value="Genomic_DNA"/>
</dbReference>
<dbReference type="GO" id="GO:0016491">
    <property type="term" value="F:oxidoreductase activity"/>
    <property type="evidence" value="ECO:0007669"/>
    <property type="project" value="UniProtKB-KW"/>
</dbReference>
<sequence length="390" mass="42145">MNATKYHAENDTASIQPGSRWGQVYRTLEGQGIAVAGGRASSVGVGGFILGGGISYYTGKRGLVCDSVVRFEVVLANGDVVLADKENHSDLFVALKGGSSNFGIVTRFDLETFPSTAIWGGIVMYPKVVGPQMINVLSAFTANIGEDPASSSIVAWLYLPTVKDTLIMATYENNEGVINAPAFKEYLAVQPQISSTLRVTNWTSITEELGDPGGLDKSWFTLTFKNDVRVMRKAVELHEALVEEMKATTGEEGFSTICMLQPLPAVTSRLAEGNGGNVLGLERLEENAILFLASMGVVDPEFAPLGMKKAQDWVGAVEAYAKSLDADIEYLFLNYAHGSQSPLRSYGSENVAKMKKVATKYDPDRVFQTLLPGGFKISQVDEATVIRDEL</sequence>
<evidence type="ECO:0000256" key="4">
    <source>
        <dbReference type="ARBA" id="ARBA00023002"/>
    </source>
</evidence>
<dbReference type="SUPFAM" id="SSF56176">
    <property type="entry name" value="FAD-binding/transporter-associated domain-like"/>
    <property type="match status" value="1"/>
</dbReference>
<keyword evidence="7" id="KW-1185">Reference proteome</keyword>
<evidence type="ECO:0000313" key="7">
    <source>
        <dbReference type="Proteomes" id="UP000829685"/>
    </source>
</evidence>
<proteinExistence type="inferred from homology"/>
<dbReference type="AlphaFoldDB" id="A0A9Q0AMP2"/>
<dbReference type="Proteomes" id="UP000829685">
    <property type="component" value="Unassembled WGS sequence"/>
</dbReference>
<dbReference type="InterPro" id="IPR050416">
    <property type="entry name" value="FAD-linked_Oxidoreductase"/>
</dbReference>
<dbReference type="OrthoDB" id="2151789at2759"/>
<protein>
    <recommendedName>
        <fullName evidence="5">FAD-binding PCMH-type domain-containing protein</fullName>
    </recommendedName>
</protein>
<comment type="caution">
    <text evidence="6">The sequence shown here is derived from an EMBL/GenBank/DDBJ whole genome shotgun (WGS) entry which is preliminary data.</text>
</comment>
<dbReference type="InterPro" id="IPR006094">
    <property type="entry name" value="Oxid_FAD_bind_N"/>
</dbReference>
<evidence type="ECO:0000256" key="1">
    <source>
        <dbReference type="ARBA" id="ARBA00005466"/>
    </source>
</evidence>
<evidence type="ECO:0000256" key="3">
    <source>
        <dbReference type="ARBA" id="ARBA00022827"/>
    </source>
</evidence>
<dbReference type="Gene3D" id="3.30.465.10">
    <property type="match status" value="1"/>
</dbReference>